<evidence type="ECO:0000313" key="3">
    <source>
        <dbReference type="Proteomes" id="UP001229421"/>
    </source>
</evidence>
<evidence type="ECO:0000256" key="1">
    <source>
        <dbReference type="SAM" id="MobiDB-lite"/>
    </source>
</evidence>
<name>A0AAD8KT87_TARER</name>
<sequence>MENSQTNLKKNENEESKRQVRVQNEASTSQVSTKKEDEITTFEGHHQQKKENDDDDDDDDAKKGIASKCEKEQSIWAAF</sequence>
<feature type="compositionally biased region" description="Basic and acidic residues" evidence="1">
    <location>
        <begin position="60"/>
        <end position="73"/>
    </location>
</feature>
<dbReference type="EMBL" id="JAUHHV010000004">
    <property type="protein sequence ID" value="KAK1427223.1"/>
    <property type="molecule type" value="Genomic_DNA"/>
</dbReference>
<organism evidence="2 3">
    <name type="scientific">Tagetes erecta</name>
    <name type="common">African marigold</name>
    <dbReference type="NCBI Taxonomy" id="13708"/>
    <lineage>
        <taxon>Eukaryota</taxon>
        <taxon>Viridiplantae</taxon>
        <taxon>Streptophyta</taxon>
        <taxon>Embryophyta</taxon>
        <taxon>Tracheophyta</taxon>
        <taxon>Spermatophyta</taxon>
        <taxon>Magnoliopsida</taxon>
        <taxon>eudicotyledons</taxon>
        <taxon>Gunneridae</taxon>
        <taxon>Pentapetalae</taxon>
        <taxon>asterids</taxon>
        <taxon>campanulids</taxon>
        <taxon>Asterales</taxon>
        <taxon>Asteraceae</taxon>
        <taxon>Asteroideae</taxon>
        <taxon>Heliantheae alliance</taxon>
        <taxon>Tageteae</taxon>
        <taxon>Tagetes</taxon>
    </lineage>
</organism>
<accession>A0AAD8KT87</accession>
<feature type="compositionally biased region" description="Polar residues" evidence="1">
    <location>
        <begin position="21"/>
        <end position="32"/>
    </location>
</feature>
<proteinExistence type="predicted"/>
<feature type="compositionally biased region" description="Basic and acidic residues" evidence="1">
    <location>
        <begin position="9"/>
        <end position="18"/>
    </location>
</feature>
<dbReference type="Proteomes" id="UP001229421">
    <property type="component" value="Unassembled WGS sequence"/>
</dbReference>
<evidence type="ECO:0000313" key="2">
    <source>
        <dbReference type="EMBL" id="KAK1427223.1"/>
    </source>
</evidence>
<comment type="caution">
    <text evidence="2">The sequence shown here is derived from an EMBL/GenBank/DDBJ whole genome shotgun (WGS) entry which is preliminary data.</text>
</comment>
<keyword evidence="3" id="KW-1185">Reference proteome</keyword>
<protein>
    <submittedName>
        <fullName evidence="2">Uncharacterized protein</fullName>
    </submittedName>
</protein>
<gene>
    <name evidence="2" type="ORF">QVD17_15906</name>
</gene>
<reference evidence="2" key="1">
    <citation type="journal article" date="2023" name="bioRxiv">
        <title>Improved chromosome-level genome assembly for marigold (Tagetes erecta).</title>
        <authorList>
            <person name="Jiang F."/>
            <person name="Yuan L."/>
            <person name="Wang S."/>
            <person name="Wang H."/>
            <person name="Xu D."/>
            <person name="Wang A."/>
            <person name="Fan W."/>
        </authorList>
    </citation>
    <scope>NUCLEOTIDE SEQUENCE</scope>
    <source>
        <strain evidence="2">WSJ</strain>
        <tissue evidence="2">Leaf</tissue>
    </source>
</reference>
<feature type="region of interest" description="Disordered" evidence="1">
    <location>
        <begin position="1"/>
        <end position="79"/>
    </location>
</feature>
<feature type="compositionally biased region" description="Basic and acidic residues" evidence="1">
    <location>
        <begin position="33"/>
        <end position="52"/>
    </location>
</feature>
<dbReference type="AlphaFoldDB" id="A0AAD8KT87"/>